<organism evidence="2">
    <name type="scientific">viral metagenome</name>
    <dbReference type="NCBI Taxonomy" id="1070528"/>
    <lineage>
        <taxon>unclassified sequences</taxon>
        <taxon>metagenomes</taxon>
        <taxon>organismal metagenomes</taxon>
    </lineage>
</organism>
<dbReference type="AlphaFoldDB" id="A0A6C0KI01"/>
<feature type="transmembrane region" description="Helical" evidence="1">
    <location>
        <begin position="31"/>
        <end position="53"/>
    </location>
</feature>
<keyword evidence="1" id="KW-1133">Transmembrane helix</keyword>
<keyword evidence="1" id="KW-0812">Transmembrane</keyword>
<accession>A0A6C0KI01</accession>
<protein>
    <submittedName>
        <fullName evidence="2">Uncharacterized protein</fullName>
    </submittedName>
</protein>
<name>A0A6C0KI01_9ZZZZ</name>
<proteinExistence type="predicted"/>
<evidence type="ECO:0000256" key="1">
    <source>
        <dbReference type="SAM" id="Phobius"/>
    </source>
</evidence>
<reference evidence="2" key="1">
    <citation type="journal article" date="2020" name="Nature">
        <title>Giant virus diversity and host interactions through global metagenomics.</title>
        <authorList>
            <person name="Schulz F."/>
            <person name="Roux S."/>
            <person name="Paez-Espino D."/>
            <person name="Jungbluth S."/>
            <person name="Walsh D.A."/>
            <person name="Denef V.J."/>
            <person name="McMahon K.D."/>
            <person name="Konstantinidis K.T."/>
            <person name="Eloe-Fadrosh E.A."/>
            <person name="Kyrpides N.C."/>
            <person name="Woyke T."/>
        </authorList>
    </citation>
    <scope>NUCLEOTIDE SEQUENCE</scope>
    <source>
        <strain evidence="2">GVMAG-S-3300012000-57</strain>
    </source>
</reference>
<evidence type="ECO:0000313" key="2">
    <source>
        <dbReference type="EMBL" id="QHU17259.1"/>
    </source>
</evidence>
<sequence length="152" mass="17499">MFAIMFIFSILLFFILTPGIVVKLPFKASKYVVAFTHAVIFAAIYHLFCRWFWHAKMIAVKKSEGFSEGATDPTTNKGAWAKIKDWIDLHAKSDVTDNELATLKDNLQQKLRDDVSTDDIVEWIQNRDKLNIDSDNIPMIRKAIDTYKENKA</sequence>
<dbReference type="EMBL" id="MN740900">
    <property type="protein sequence ID" value="QHU17259.1"/>
    <property type="molecule type" value="Genomic_DNA"/>
</dbReference>
<keyword evidence="1" id="KW-0472">Membrane</keyword>